<dbReference type="GeneID" id="59235244"/>
<evidence type="ECO:0000313" key="1">
    <source>
        <dbReference type="EMBL" id="QLG71582.1"/>
    </source>
</evidence>
<dbReference type="Proteomes" id="UP000509704">
    <property type="component" value="Chromosome 2"/>
</dbReference>
<dbReference type="RefSeq" id="XP_037143310.1">
    <property type="nucleotide sequence ID" value="XM_037287415.1"/>
</dbReference>
<dbReference type="KEGG" id="zmk:HG535_0B06270"/>
<dbReference type="AlphaFoldDB" id="A0A7H9B1D0"/>
<dbReference type="OrthoDB" id="6347512at2759"/>
<evidence type="ECO:0000313" key="2">
    <source>
        <dbReference type="Proteomes" id="UP000509704"/>
    </source>
</evidence>
<name>A0A7H9B1D0_ZYGMR</name>
<proteinExistence type="predicted"/>
<sequence length="706" mass="81823">MREPMGTEFGDVIQSIANANLETPQHLLKSWLDQLYSGSSKFGLSSSQLITLIRFLCMSPILSLSTKLYIIENCLLPNDYISRDVSKEVARNLGTATAISEFKLQTTTKIQVALAKWLAQVYFLLLPRTDKKDSIRESDIWIHLWQFGYLQHWLTYILTWSSSSASDVQRWKVILLQRIGSKPSYQYGTAYATLILSRYRTLIGDSKLISDAISNLKCNARRLRTLQDFRIDETFLKKIQAILVDQSPSKFTAEIIEEILSSYLYRLQPSDKRHLNPVNHSMENSGNVQLRNTRTLIELAWKWNDIIEPKNVEPFFMDINALPQLLYVTQLTKKENNEAAAWKWISINLNMIFLSHLKNFQTAKNTIDGITRFCQISGDFIEPIMKSFLTLTNLKNNPSAFSYFWARIFLVVQSESFHLNRHEQQIMQIVAYCHLEKFKHKFMFPEIIEPLINCIGFQNSSTNEIELNSRIKILRFILDLVTSDFSTQSDDRKITMLITRTMNILPHIQKGISLMTPQIMNRFIVTDDPVLLDASCLYLIDAKKQLEDLEPENKLVQYQNQFIMDLTNYLWRNKLLSSRKFVEIPIDFLRTTINNLYLPTTEPKKRILFSITGIPALSYTSSVKLREIELKHNTLHNYQALITEGGFRKFTLRNNDKKGWLGSVKTIADLKVELLKELAFSGPYSNIPSFLFTYLKSLSQYSTGYD</sequence>
<dbReference type="CDD" id="cd22647">
    <property type="entry name" value="CTF3_NTD_HEAT"/>
    <property type="match status" value="1"/>
</dbReference>
<organism evidence="1 2">
    <name type="scientific">Zygotorulaspora mrakii</name>
    <name type="common">Zygosaccharomyces mrakii</name>
    <dbReference type="NCBI Taxonomy" id="42260"/>
    <lineage>
        <taxon>Eukaryota</taxon>
        <taxon>Fungi</taxon>
        <taxon>Dikarya</taxon>
        <taxon>Ascomycota</taxon>
        <taxon>Saccharomycotina</taxon>
        <taxon>Saccharomycetes</taxon>
        <taxon>Saccharomycetales</taxon>
        <taxon>Saccharomycetaceae</taxon>
        <taxon>Zygotorulaspora</taxon>
    </lineage>
</organism>
<dbReference type="EMBL" id="CP058605">
    <property type="protein sequence ID" value="QLG71582.1"/>
    <property type="molecule type" value="Genomic_DNA"/>
</dbReference>
<keyword evidence="2" id="KW-1185">Reference proteome</keyword>
<accession>A0A7H9B1D0</accession>
<protein>
    <submittedName>
        <fullName evidence="1">Uncharacterized protein</fullName>
    </submittedName>
</protein>
<gene>
    <name evidence="1" type="ORF">HG535_0B06270</name>
</gene>
<reference evidence="1 2" key="1">
    <citation type="submission" date="2020-07" db="EMBL/GenBank/DDBJ databases">
        <title>The yeast mating-type switching endonuclease HO is a domesticated member of an unorthodox homing genetic element family.</title>
        <authorList>
            <person name="Coughlan A.Y."/>
            <person name="Lombardi L."/>
            <person name="Braun-Galleani S."/>
            <person name="Martos A.R."/>
            <person name="Galeote V."/>
            <person name="Bigey F."/>
            <person name="Dequin S."/>
            <person name="Byrne K.P."/>
            <person name="Wolfe K.H."/>
        </authorList>
    </citation>
    <scope>NUCLEOTIDE SEQUENCE [LARGE SCALE GENOMIC DNA]</scope>
    <source>
        <strain evidence="1 2">NRRL Y-6702</strain>
    </source>
</reference>